<evidence type="ECO:0000256" key="1">
    <source>
        <dbReference type="SAM" id="MobiDB-lite"/>
    </source>
</evidence>
<feature type="compositionally biased region" description="Polar residues" evidence="1">
    <location>
        <begin position="1"/>
        <end position="12"/>
    </location>
</feature>
<keyword evidence="2" id="KW-0472">Membrane</keyword>
<feature type="domain" description="SCP" evidence="3">
    <location>
        <begin position="163"/>
        <end position="278"/>
    </location>
</feature>
<dbReference type="InterPro" id="IPR014044">
    <property type="entry name" value="CAP_dom"/>
</dbReference>
<gene>
    <name evidence="4" type="ORF">Pme01_33330</name>
</gene>
<evidence type="ECO:0000313" key="4">
    <source>
        <dbReference type="EMBL" id="GII23736.1"/>
    </source>
</evidence>
<proteinExistence type="predicted"/>
<evidence type="ECO:0000313" key="5">
    <source>
        <dbReference type="Proteomes" id="UP000599074"/>
    </source>
</evidence>
<evidence type="ECO:0000256" key="2">
    <source>
        <dbReference type="SAM" id="Phobius"/>
    </source>
</evidence>
<dbReference type="InterPro" id="IPR035940">
    <property type="entry name" value="CAP_sf"/>
</dbReference>
<feature type="compositionally biased region" description="Pro residues" evidence="1">
    <location>
        <begin position="126"/>
        <end position="154"/>
    </location>
</feature>
<dbReference type="PANTHER" id="PTHR31157">
    <property type="entry name" value="SCP DOMAIN-CONTAINING PROTEIN"/>
    <property type="match status" value="1"/>
</dbReference>
<dbReference type="SUPFAM" id="SSF55797">
    <property type="entry name" value="PR-1-like"/>
    <property type="match status" value="1"/>
</dbReference>
<reference evidence="4" key="1">
    <citation type="submission" date="2021-01" db="EMBL/GenBank/DDBJ databases">
        <title>Whole genome shotgun sequence of Planosporangium mesophilum NBRC 109066.</title>
        <authorList>
            <person name="Komaki H."/>
            <person name="Tamura T."/>
        </authorList>
    </citation>
    <scope>NUCLEOTIDE SEQUENCE</scope>
    <source>
        <strain evidence="4">NBRC 109066</strain>
    </source>
</reference>
<feature type="compositionally biased region" description="Basic residues" evidence="1">
    <location>
        <begin position="24"/>
        <end position="35"/>
    </location>
</feature>
<dbReference type="AlphaFoldDB" id="A0A8J3X1E9"/>
<keyword evidence="2" id="KW-0812">Transmembrane</keyword>
<keyword evidence="5" id="KW-1185">Reference proteome</keyword>
<feature type="region of interest" description="Disordered" evidence="1">
    <location>
        <begin position="85"/>
        <end position="156"/>
    </location>
</feature>
<organism evidence="4 5">
    <name type="scientific">Planosporangium mesophilum</name>
    <dbReference type="NCBI Taxonomy" id="689768"/>
    <lineage>
        <taxon>Bacteria</taxon>
        <taxon>Bacillati</taxon>
        <taxon>Actinomycetota</taxon>
        <taxon>Actinomycetes</taxon>
        <taxon>Micromonosporales</taxon>
        <taxon>Micromonosporaceae</taxon>
        <taxon>Planosporangium</taxon>
    </lineage>
</organism>
<protein>
    <recommendedName>
        <fullName evidence="3">SCP domain-containing protein</fullName>
    </recommendedName>
</protein>
<keyword evidence="2" id="KW-1133">Transmembrane helix</keyword>
<dbReference type="Proteomes" id="UP000599074">
    <property type="component" value="Unassembled WGS sequence"/>
</dbReference>
<dbReference type="CDD" id="cd05379">
    <property type="entry name" value="CAP_bacterial"/>
    <property type="match status" value="1"/>
</dbReference>
<dbReference type="PANTHER" id="PTHR31157:SF1">
    <property type="entry name" value="SCP DOMAIN-CONTAINING PROTEIN"/>
    <property type="match status" value="1"/>
</dbReference>
<dbReference type="RefSeq" id="WP_168114250.1">
    <property type="nucleotide sequence ID" value="NZ_BOON01000031.1"/>
</dbReference>
<feature type="region of interest" description="Disordered" evidence="1">
    <location>
        <begin position="1"/>
        <end position="35"/>
    </location>
</feature>
<dbReference type="EMBL" id="BOON01000031">
    <property type="protein sequence ID" value="GII23736.1"/>
    <property type="molecule type" value="Genomic_DNA"/>
</dbReference>
<name>A0A8J3X1E9_9ACTN</name>
<sequence>MDAPHTTPTSVWSLEPPVPADPPRHRHRSPRRRTGVHPALVAAVAAVAVGLSSAVGALAFGTPATRAAKAPTTSGVLEIATATQAESPAAVGRSGLAAADGSATASPAVPVPAPPAAGEPAAGGPAPAPAAPAPPAAPAAPVPSPPSADPPPPADAGAESLLLTLVNQARATVNCVALTVDPRLAAAARAHSADMADRRYFAHDTPDGVGVGTRVTNAGYQWSAVGENIAKGQQDATAVLRAWLNSPGHRANILNCRYTNIGIGLAYQDGTPLWTQDFGAPLP</sequence>
<evidence type="ECO:0000259" key="3">
    <source>
        <dbReference type="Pfam" id="PF00188"/>
    </source>
</evidence>
<comment type="caution">
    <text evidence="4">The sequence shown here is derived from an EMBL/GenBank/DDBJ whole genome shotgun (WGS) entry which is preliminary data.</text>
</comment>
<dbReference type="Gene3D" id="3.40.33.10">
    <property type="entry name" value="CAP"/>
    <property type="match status" value="1"/>
</dbReference>
<dbReference type="Pfam" id="PF00188">
    <property type="entry name" value="CAP"/>
    <property type="match status" value="1"/>
</dbReference>
<accession>A0A8J3X1E9</accession>
<feature type="compositionally biased region" description="Low complexity" evidence="1">
    <location>
        <begin position="94"/>
        <end position="108"/>
    </location>
</feature>
<feature type="transmembrane region" description="Helical" evidence="2">
    <location>
        <begin position="36"/>
        <end position="60"/>
    </location>
</feature>